<keyword evidence="6 9" id="KW-0808">Transferase</keyword>
<dbReference type="Gene3D" id="3.40.640.10">
    <property type="entry name" value="Type I PLP-dependent aspartate aminotransferase-like (Major domain)"/>
    <property type="match status" value="1"/>
</dbReference>
<comment type="pathway">
    <text evidence="9">Amino-acid biosynthesis; L-histidine biosynthesis; L-histidine from 5-phospho-alpha-D-ribose 1-diphosphate: step 7/9.</text>
</comment>
<dbReference type="InterPro" id="IPR015421">
    <property type="entry name" value="PyrdxlP-dep_Trfase_major"/>
</dbReference>
<evidence type="ECO:0000256" key="1">
    <source>
        <dbReference type="ARBA" id="ARBA00001933"/>
    </source>
</evidence>
<dbReference type="CDD" id="cd00609">
    <property type="entry name" value="AAT_like"/>
    <property type="match status" value="1"/>
</dbReference>
<dbReference type="NCBIfam" id="NF002877">
    <property type="entry name" value="PRK03317.1"/>
    <property type="match status" value="1"/>
</dbReference>
<evidence type="ECO:0000313" key="12">
    <source>
        <dbReference type="EMBL" id="NNG34619.1"/>
    </source>
</evidence>
<dbReference type="RefSeq" id="WP_171198226.1">
    <property type="nucleotide sequence ID" value="NZ_JABEND010000001.1"/>
</dbReference>
<sequence>MIGDDVRLADLPLREDLRGKNPYGAPQIDVSVRVNTNENPHPPSPALQADLARSVAAAAAELNRYPDRDAVVLRTELANYLQRSTGVPLDARNVWAANGSNEILLQILQAFGGPARRALGFEPSYSMHPIIASGTRTEWLACPRRGDFGVDVAGAVAAIDQQRPDVLFLTTPNNPTGGALTPDDLRALLSAAPGMVVVDEAYAEFSTVPSAVELLGEFGDRLIVSRTMSKAFAFAGGRLGYLAAAPAVVDALQLVRLPYHLSSLTQAAALAALRHADDTLATVRRLVAERERMAEALRAMGLSVVDSQANFLLVGGFADQGAAWQHFLDAGILVRDVGIAGHLRISIGLAPENDEVLRVAAELAGTPDRPGTGAIRSTAQQSSTGQRARESL</sequence>
<dbReference type="PROSITE" id="PS00599">
    <property type="entry name" value="AA_TRANSFER_CLASS_2"/>
    <property type="match status" value="1"/>
</dbReference>
<feature type="region of interest" description="Disordered" evidence="10">
    <location>
        <begin position="365"/>
        <end position="392"/>
    </location>
</feature>
<evidence type="ECO:0000256" key="3">
    <source>
        <dbReference type="ARBA" id="ARBA00011738"/>
    </source>
</evidence>
<dbReference type="InterPro" id="IPR004839">
    <property type="entry name" value="Aminotransferase_I/II_large"/>
</dbReference>
<evidence type="ECO:0000256" key="4">
    <source>
        <dbReference type="ARBA" id="ARBA00022576"/>
    </source>
</evidence>
<dbReference type="EC" id="2.6.1.9" evidence="9"/>
<dbReference type="PANTHER" id="PTHR42885:SF2">
    <property type="entry name" value="HISTIDINOL-PHOSPHATE AMINOTRANSFERASE"/>
    <property type="match status" value="1"/>
</dbReference>
<dbReference type="PANTHER" id="PTHR42885">
    <property type="entry name" value="HISTIDINOL-PHOSPHATE AMINOTRANSFERASE-RELATED"/>
    <property type="match status" value="1"/>
</dbReference>
<dbReference type="InterPro" id="IPR005861">
    <property type="entry name" value="HisP_aminotrans"/>
</dbReference>
<dbReference type="InterPro" id="IPR001917">
    <property type="entry name" value="Aminotrans_II_pyridoxalP_BS"/>
</dbReference>
<organism evidence="12 13">
    <name type="scientific">Nakamurella aerolata</name>
    <dbReference type="NCBI Taxonomy" id="1656892"/>
    <lineage>
        <taxon>Bacteria</taxon>
        <taxon>Bacillati</taxon>
        <taxon>Actinomycetota</taxon>
        <taxon>Actinomycetes</taxon>
        <taxon>Nakamurellales</taxon>
        <taxon>Nakamurellaceae</taxon>
        <taxon>Nakamurella</taxon>
    </lineage>
</organism>
<evidence type="ECO:0000256" key="8">
    <source>
        <dbReference type="ARBA" id="ARBA00023102"/>
    </source>
</evidence>
<dbReference type="GO" id="GO:0030170">
    <property type="term" value="F:pyridoxal phosphate binding"/>
    <property type="evidence" value="ECO:0007669"/>
    <property type="project" value="InterPro"/>
</dbReference>
<feature type="domain" description="Aminotransferase class I/classII large" evidence="11">
    <location>
        <begin position="34"/>
        <end position="357"/>
    </location>
</feature>
<dbReference type="Proteomes" id="UP000562984">
    <property type="component" value="Unassembled WGS sequence"/>
</dbReference>
<evidence type="ECO:0000256" key="10">
    <source>
        <dbReference type="SAM" id="MobiDB-lite"/>
    </source>
</evidence>
<feature type="modified residue" description="N6-(pyridoxal phosphate)lysine" evidence="9">
    <location>
        <position position="230"/>
    </location>
</feature>
<comment type="caution">
    <text evidence="12">The sequence shown here is derived from an EMBL/GenBank/DDBJ whole genome shotgun (WGS) entry which is preliminary data.</text>
</comment>
<dbReference type="SUPFAM" id="SSF53383">
    <property type="entry name" value="PLP-dependent transferases"/>
    <property type="match status" value="1"/>
</dbReference>
<comment type="catalytic activity">
    <reaction evidence="9">
        <text>L-histidinol phosphate + 2-oxoglutarate = 3-(imidazol-4-yl)-2-oxopropyl phosphate + L-glutamate</text>
        <dbReference type="Rhea" id="RHEA:23744"/>
        <dbReference type="ChEBI" id="CHEBI:16810"/>
        <dbReference type="ChEBI" id="CHEBI:29985"/>
        <dbReference type="ChEBI" id="CHEBI:57766"/>
        <dbReference type="ChEBI" id="CHEBI:57980"/>
        <dbReference type="EC" id="2.6.1.9"/>
    </reaction>
</comment>
<keyword evidence="13" id="KW-1185">Reference proteome</keyword>
<gene>
    <name evidence="9" type="primary">hisC</name>
    <name evidence="12" type="ORF">HKD39_02560</name>
</gene>
<name>A0A849A1X1_9ACTN</name>
<keyword evidence="5 9" id="KW-0028">Amino-acid biosynthesis</keyword>
<protein>
    <recommendedName>
        <fullName evidence="9">Histidinol-phosphate aminotransferase</fullName>
        <ecNumber evidence="9">2.6.1.9</ecNumber>
    </recommendedName>
    <alternativeName>
        <fullName evidence="9">Imidazole acetol-phosphate transaminase</fullName>
    </alternativeName>
</protein>
<accession>A0A849A1X1</accession>
<dbReference type="NCBIfam" id="TIGR01141">
    <property type="entry name" value="hisC"/>
    <property type="match status" value="1"/>
</dbReference>
<evidence type="ECO:0000256" key="6">
    <source>
        <dbReference type="ARBA" id="ARBA00022679"/>
    </source>
</evidence>
<evidence type="ECO:0000313" key="13">
    <source>
        <dbReference type="Proteomes" id="UP000562984"/>
    </source>
</evidence>
<reference evidence="12 13" key="1">
    <citation type="submission" date="2020-05" db="EMBL/GenBank/DDBJ databases">
        <title>Nakamurella sp. DB0629 isolated from air conditioner.</title>
        <authorList>
            <person name="Kim D.H."/>
            <person name="Kim D.-U."/>
        </authorList>
    </citation>
    <scope>NUCLEOTIDE SEQUENCE [LARGE SCALE GENOMIC DNA]</scope>
    <source>
        <strain evidence="12 13">DB0629</strain>
    </source>
</reference>
<keyword evidence="4 9" id="KW-0032">Aminotransferase</keyword>
<dbReference type="GO" id="GO:0004400">
    <property type="term" value="F:histidinol-phosphate transaminase activity"/>
    <property type="evidence" value="ECO:0007669"/>
    <property type="project" value="UniProtKB-UniRule"/>
</dbReference>
<comment type="subunit">
    <text evidence="3 9">Homodimer.</text>
</comment>
<comment type="similarity">
    <text evidence="2 9">Belongs to the class-II pyridoxal-phosphate-dependent aminotransferase family. Histidinol-phosphate aminotransferase subfamily.</text>
</comment>
<dbReference type="UniPathway" id="UPA00031">
    <property type="reaction ID" value="UER00012"/>
</dbReference>
<dbReference type="InterPro" id="IPR015422">
    <property type="entry name" value="PyrdxlP-dep_Trfase_small"/>
</dbReference>
<feature type="compositionally biased region" description="Polar residues" evidence="10">
    <location>
        <begin position="375"/>
        <end position="386"/>
    </location>
</feature>
<evidence type="ECO:0000259" key="11">
    <source>
        <dbReference type="Pfam" id="PF00155"/>
    </source>
</evidence>
<evidence type="ECO:0000256" key="7">
    <source>
        <dbReference type="ARBA" id="ARBA00022898"/>
    </source>
</evidence>
<dbReference type="HAMAP" id="MF_01023">
    <property type="entry name" value="HisC_aminotrans_2"/>
    <property type="match status" value="1"/>
</dbReference>
<evidence type="ECO:0000256" key="9">
    <source>
        <dbReference type="HAMAP-Rule" id="MF_01023"/>
    </source>
</evidence>
<evidence type="ECO:0000256" key="5">
    <source>
        <dbReference type="ARBA" id="ARBA00022605"/>
    </source>
</evidence>
<comment type="cofactor">
    <cofactor evidence="1 9">
        <name>pyridoxal 5'-phosphate</name>
        <dbReference type="ChEBI" id="CHEBI:597326"/>
    </cofactor>
</comment>
<evidence type="ECO:0000256" key="2">
    <source>
        <dbReference type="ARBA" id="ARBA00007970"/>
    </source>
</evidence>
<dbReference type="Pfam" id="PF00155">
    <property type="entry name" value="Aminotran_1_2"/>
    <property type="match status" value="1"/>
</dbReference>
<keyword evidence="8 9" id="KW-0368">Histidine biosynthesis</keyword>
<dbReference type="Gene3D" id="3.90.1150.10">
    <property type="entry name" value="Aspartate Aminotransferase, domain 1"/>
    <property type="match status" value="1"/>
</dbReference>
<dbReference type="EMBL" id="JABEND010000001">
    <property type="protein sequence ID" value="NNG34619.1"/>
    <property type="molecule type" value="Genomic_DNA"/>
</dbReference>
<proteinExistence type="inferred from homology"/>
<dbReference type="AlphaFoldDB" id="A0A849A1X1"/>
<dbReference type="InterPro" id="IPR015424">
    <property type="entry name" value="PyrdxlP-dep_Trfase"/>
</dbReference>
<dbReference type="GO" id="GO:0000105">
    <property type="term" value="P:L-histidine biosynthetic process"/>
    <property type="evidence" value="ECO:0007669"/>
    <property type="project" value="UniProtKB-UniRule"/>
</dbReference>
<keyword evidence="7 9" id="KW-0663">Pyridoxal phosphate</keyword>